<dbReference type="InterPro" id="IPR021246">
    <property type="entry name" value="DUF2797"/>
</dbReference>
<evidence type="ECO:0008006" key="3">
    <source>
        <dbReference type="Google" id="ProtNLM"/>
    </source>
</evidence>
<evidence type="ECO:0000313" key="2">
    <source>
        <dbReference type="Proteomes" id="UP000495940"/>
    </source>
</evidence>
<protein>
    <recommendedName>
        <fullName evidence="3">DUF2797 domain-containing protein</fullName>
    </recommendedName>
</protein>
<dbReference type="Proteomes" id="UP000495940">
    <property type="component" value="Chromosome"/>
</dbReference>
<gene>
    <name evidence="1" type="ORF">CEB94_19960</name>
</gene>
<dbReference type="EMBL" id="CP021978">
    <property type="protein sequence ID" value="QCD56867.1"/>
    <property type="molecule type" value="Genomic_DNA"/>
</dbReference>
<sequence length="290" mass="30530">MAQAWKCAGLRWSADGPVLVWDGGRRSALTWGKRVAFGVAEGAVRTCVGARGHACPVSAVVPGRSTGARCEECARLDRAHSVAADTIADDPRPYHVYLAWFGPGMVKVGITAQERGSARLLEQGAVCFSWLGVGPLMAARRTEELLRAALRVPDRIPYAEKRVVRAALPEAAADRAREVAELHERAVALPMWPESLAREPLEIVDHVGAFGLAGLPVAVGDVGELVAGGVVSGELVAAAGPDLHLSTGDGVVVLDTRLMTGWGLAPAKGGELTVPVRQFKEPTGVQDGLF</sequence>
<dbReference type="RefSeq" id="WP_175433479.1">
    <property type="nucleotide sequence ID" value="NZ_CP021978.1"/>
</dbReference>
<dbReference type="AlphaFoldDB" id="A0A6G5RH04"/>
<dbReference type="KEGG" id="shaw:CEB94_19960"/>
<organism evidence="1 2">
    <name type="scientific">Streptomyces hawaiiensis</name>
    <dbReference type="NCBI Taxonomy" id="67305"/>
    <lineage>
        <taxon>Bacteria</taxon>
        <taxon>Bacillati</taxon>
        <taxon>Actinomycetota</taxon>
        <taxon>Actinomycetes</taxon>
        <taxon>Kitasatosporales</taxon>
        <taxon>Streptomycetaceae</taxon>
        <taxon>Streptomyces</taxon>
    </lineage>
</organism>
<reference evidence="1 2" key="1">
    <citation type="submission" date="2017-06" db="EMBL/GenBank/DDBJ databases">
        <title>Complete Genome Sequence of Streptomyces hawaiiensis NRRL 15010 and insights into acyldepsipeptides biosynthesis.</title>
        <authorList>
            <person name="Mariita R.M."/>
            <person name="Sello J.K."/>
        </authorList>
    </citation>
    <scope>NUCLEOTIDE SEQUENCE [LARGE SCALE GENOMIC DNA]</scope>
    <source>
        <strain evidence="1 2">ATCC 12236</strain>
    </source>
</reference>
<keyword evidence="2" id="KW-1185">Reference proteome</keyword>
<name>A0A6G5RH04_9ACTN</name>
<evidence type="ECO:0000313" key="1">
    <source>
        <dbReference type="EMBL" id="QCD56867.1"/>
    </source>
</evidence>
<proteinExistence type="predicted"/>
<accession>A0A6G5RH04</accession>
<dbReference type="Pfam" id="PF10977">
    <property type="entry name" value="DUF2797"/>
    <property type="match status" value="1"/>
</dbReference>